<dbReference type="AlphaFoldDB" id="A0AAV4AY62"/>
<evidence type="ECO:0000313" key="2">
    <source>
        <dbReference type="EMBL" id="GFO11069.1"/>
    </source>
</evidence>
<evidence type="ECO:0000256" key="1">
    <source>
        <dbReference type="SAM" id="MobiDB-lite"/>
    </source>
</evidence>
<feature type="region of interest" description="Disordered" evidence="1">
    <location>
        <begin position="1"/>
        <end position="22"/>
    </location>
</feature>
<accession>A0AAV4AY62</accession>
<feature type="compositionally biased region" description="Polar residues" evidence="1">
    <location>
        <begin position="1"/>
        <end position="10"/>
    </location>
</feature>
<dbReference type="EMBL" id="BLXT01004217">
    <property type="protein sequence ID" value="GFO11069.1"/>
    <property type="molecule type" value="Genomic_DNA"/>
</dbReference>
<protein>
    <submittedName>
        <fullName evidence="2">Uncharacterized protein</fullName>
    </submittedName>
</protein>
<proteinExistence type="predicted"/>
<gene>
    <name evidence="2" type="ORF">PoB_003757400</name>
</gene>
<dbReference type="Proteomes" id="UP000735302">
    <property type="component" value="Unassembled WGS sequence"/>
</dbReference>
<organism evidence="2 3">
    <name type="scientific">Plakobranchus ocellatus</name>
    <dbReference type="NCBI Taxonomy" id="259542"/>
    <lineage>
        <taxon>Eukaryota</taxon>
        <taxon>Metazoa</taxon>
        <taxon>Spiralia</taxon>
        <taxon>Lophotrochozoa</taxon>
        <taxon>Mollusca</taxon>
        <taxon>Gastropoda</taxon>
        <taxon>Heterobranchia</taxon>
        <taxon>Euthyneura</taxon>
        <taxon>Panpulmonata</taxon>
        <taxon>Sacoglossa</taxon>
        <taxon>Placobranchoidea</taxon>
        <taxon>Plakobranchidae</taxon>
        <taxon>Plakobranchus</taxon>
    </lineage>
</organism>
<reference evidence="2 3" key="1">
    <citation type="journal article" date="2021" name="Elife">
        <title>Chloroplast acquisition without the gene transfer in kleptoplastic sea slugs, Plakobranchus ocellatus.</title>
        <authorList>
            <person name="Maeda T."/>
            <person name="Takahashi S."/>
            <person name="Yoshida T."/>
            <person name="Shimamura S."/>
            <person name="Takaki Y."/>
            <person name="Nagai Y."/>
            <person name="Toyoda A."/>
            <person name="Suzuki Y."/>
            <person name="Arimoto A."/>
            <person name="Ishii H."/>
            <person name="Satoh N."/>
            <person name="Nishiyama T."/>
            <person name="Hasebe M."/>
            <person name="Maruyama T."/>
            <person name="Minagawa J."/>
            <person name="Obokata J."/>
            <person name="Shigenobu S."/>
        </authorList>
    </citation>
    <scope>NUCLEOTIDE SEQUENCE [LARGE SCALE GENOMIC DNA]</scope>
</reference>
<name>A0AAV4AY62_9GAST</name>
<evidence type="ECO:0000313" key="3">
    <source>
        <dbReference type="Proteomes" id="UP000735302"/>
    </source>
</evidence>
<comment type="caution">
    <text evidence="2">The sequence shown here is derived from an EMBL/GenBank/DDBJ whole genome shotgun (WGS) entry which is preliminary data.</text>
</comment>
<keyword evidence="3" id="KW-1185">Reference proteome</keyword>
<feature type="compositionally biased region" description="Basic and acidic residues" evidence="1">
    <location>
        <begin position="12"/>
        <end position="22"/>
    </location>
</feature>
<sequence>MSHATPNSSHGPHYDPLSEVKRNSHEVGSARCCTELKQNEFQSQEIPKPVCSTKNNDASFHIRMENKSLCGRAASMKDQRKGLLDGVLAQ</sequence>